<evidence type="ECO:0000313" key="3">
    <source>
        <dbReference type="Proteomes" id="UP000260655"/>
    </source>
</evidence>
<feature type="transmembrane region" description="Helical" evidence="1">
    <location>
        <begin position="398"/>
        <end position="416"/>
    </location>
</feature>
<dbReference type="Pfam" id="PF09586">
    <property type="entry name" value="YfhO"/>
    <property type="match status" value="1"/>
</dbReference>
<name>A0A3E4GRE0_9FIRM</name>
<feature type="transmembrane region" description="Helical" evidence="1">
    <location>
        <begin position="238"/>
        <end position="261"/>
    </location>
</feature>
<feature type="transmembrane region" description="Helical" evidence="1">
    <location>
        <begin position="82"/>
        <end position="99"/>
    </location>
</feature>
<dbReference type="PROSITE" id="PS51257">
    <property type="entry name" value="PROKAR_LIPOPROTEIN"/>
    <property type="match status" value="1"/>
</dbReference>
<evidence type="ECO:0000256" key="1">
    <source>
        <dbReference type="SAM" id="Phobius"/>
    </source>
</evidence>
<evidence type="ECO:0008006" key="4">
    <source>
        <dbReference type="Google" id="ProtNLM"/>
    </source>
</evidence>
<organism evidence="2 3">
    <name type="scientific">Coprococcus comes</name>
    <dbReference type="NCBI Taxonomy" id="410072"/>
    <lineage>
        <taxon>Bacteria</taxon>
        <taxon>Bacillati</taxon>
        <taxon>Bacillota</taxon>
        <taxon>Clostridia</taxon>
        <taxon>Lachnospirales</taxon>
        <taxon>Lachnospiraceae</taxon>
        <taxon>Coprococcus</taxon>
    </lineage>
</organism>
<protein>
    <recommendedName>
        <fullName evidence="4">YfhO family protein</fullName>
    </recommendedName>
</protein>
<dbReference type="PANTHER" id="PTHR38454">
    <property type="entry name" value="INTEGRAL MEMBRANE PROTEIN-RELATED"/>
    <property type="match status" value="1"/>
</dbReference>
<feature type="transmembrane region" description="Helical" evidence="1">
    <location>
        <begin position="131"/>
        <end position="151"/>
    </location>
</feature>
<feature type="transmembrane region" description="Helical" evidence="1">
    <location>
        <begin position="286"/>
        <end position="309"/>
    </location>
</feature>
<dbReference type="PANTHER" id="PTHR38454:SF1">
    <property type="entry name" value="INTEGRAL MEMBRANE PROTEIN"/>
    <property type="match status" value="1"/>
</dbReference>
<dbReference type="AlphaFoldDB" id="A0A3E4GRE0"/>
<keyword evidence="1" id="KW-1133">Transmembrane helix</keyword>
<gene>
    <name evidence="2" type="ORF">DXD67_07105</name>
</gene>
<comment type="caution">
    <text evidence="2">The sequence shown here is derived from an EMBL/GenBank/DDBJ whole genome shotgun (WGS) entry which is preliminary data.</text>
</comment>
<proteinExistence type="predicted"/>
<feature type="transmembrane region" description="Helical" evidence="1">
    <location>
        <begin position="189"/>
        <end position="213"/>
    </location>
</feature>
<feature type="transmembrane region" description="Helical" evidence="1">
    <location>
        <begin position="369"/>
        <end position="386"/>
    </location>
</feature>
<evidence type="ECO:0000313" key="2">
    <source>
        <dbReference type="EMBL" id="RGJ24252.1"/>
    </source>
</evidence>
<reference evidence="2 3" key="1">
    <citation type="submission" date="2018-08" db="EMBL/GenBank/DDBJ databases">
        <title>A genome reference for cultivated species of the human gut microbiota.</title>
        <authorList>
            <person name="Zou Y."/>
            <person name="Xue W."/>
            <person name="Luo G."/>
        </authorList>
    </citation>
    <scope>NUCLEOTIDE SEQUENCE [LARGE SCALE GENOMIC DNA]</scope>
    <source>
        <strain evidence="2 3">TM07-19</strain>
    </source>
</reference>
<dbReference type="InterPro" id="IPR018580">
    <property type="entry name" value="Uncharacterised_YfhO"/>
</dbReference>
<feature type="transmembrane region" description="Helical" evidence="1">
    <location>
        <begin position="106"/>
        <end position="125"/>
    </location>
</feature>
<accession>A0A3E4GRE0</accession>
<feature type="transmembrane region" description="Helical" evidence="1">
    <location>
        <begin position="158"/>
        <end position="177"/>
    </location>
</feature>
<keyword evidence="1" id="KW-0812">Transmembrane</keyword>
<sequence length="863" mass="97442">MIRSRSMKERRKDLLWEMVLILLTVAACLYSTGAENIFGAKVDWSSQHSVFPEYFRQQFYRTGQFFPEFALNIGGGQNIYNFSYYGLFSPVVLIGYLLPNVKMSDYMMVASIVCLAAAVIILYRWLKSREFTAAVSGMTALMFLFAGPMIYQSSHQIMFVNYMPFLCLTFFGIDRYFEQKKSGLLIGGTFLMIMTSFYFSIGGILALGLYGIYRYARTKERAEEMITVKGFLGDGLRFAGRILTAIMLAGVLLVPTAMALLGRSGSKGEKTDIWQLLTPQINLEKFLYGAYGPGLSCLMLIILLTGLFYKKAYEKILSLGCLVVLTVPFFSYLLNGALYIRPKSLIPFLPLLCYLTAKYLEKLKNQKIARIWMLLPCLAIIIYIYLKKDDVKSEVLWKLLLLDAVITLLICVAQAYSAWIRKYLTVAVLGPVILSLIVTGNYSWEKSGNLESRKAYEEATSRSIGKAVDKAITSDGGFYRIEQVGNEEKNAENLNRVWNSEQYITSLYSSSYNADYQNFRKNDFQVEQPYRNFLMQSVSQNPVFRQLMGVKYLISSQNVPGYEKKWMIGEGDVYCNENAAPIAYETDQSMSEEEYDKLDFPYNQLVFTRYAVTKDGTVSAGQVKEELAEDVEKCDFRIPEKNNGISLVVPIENGYQVKMKKAQEFEVAAPEQEEKDGVLFVQFRIANKKPKKDIEISLEGERNKLSSIQHIYYNGNTVFTYAVGLEKGQKTVRLSLGKGEYTIKDMRAYTGVLNEGTGLYQSVFRVDKGQTKGNLIQGRIKSQKDGMFITSIPFDKGFEVTIDGVKMKGEKVNKAFLGFHLAAGKHKIRILYHAPGVTAGKILTGLGVLIVIAGAVRKKKCAE</sequence>
<dbReference type="EMBL" id="QSOV01000005">
    <property type="protein sequence ID" value="RGJ24252.1"/>
    <property type="molecule type" value="Genomic_DNA"/>
</dbReference>
<keyword evidence="1" id="KW-0472">Membrane</keyword>
<dbReference type="Proteomes" id="UP000260655">
    <property type="component" value="Unassembled WGS sequence"/>
</dbReference>
<feature type="transmembrane region" description="Helical" evidence="1">
    <location>
        <begin position="316"/>
        <end position="334"/>
    </location>
</feature>
<feature type="transmembrane region" description="Helical" evidence="1">
    <location>
        <begin position="830"/>
        <end position="856"/>
    </location>
</feature>